<evidence type="ECO:0000313" key="2">
    <source>
        <dbReference type="Proteomes" id="UP000828390"/>
    </source>
</evidence>
<dbReference type="Proteomes" id="UP000828390">
    <property type="component" value="Unassembled WGS sequence"/>
</dbReference>
<name>A0A9D4R5F7_DREPO</name>
<protein>
    <submittedName>
        <fullName evidence="1">Uncharacterized protein</fullName>
    </submittedName>
</protein>
<dbReference type="AlphaFoldDB" id="A0A9D4R5F7"/>
<sequence length="106" mass="12035">MINIHLFTKRAICPIYRVFHPPFELVNKHTHFLLDYTEPIHGTGNQTFYLIDEAELPGKGEACIISLVHLYFKHYGYGEKNAQQATQSLLLTGILVFGLSSEVEGE</sequence>
<organism evidence="1 2">
    <name type="scientific">Dreissena polymorpha</name>
    <name type="common">Zebra mussel</name>
    <name type="synonym">Mytilus polymorpha</name>
    <dbReference type="NCBI Taxonomy" id="45954"/>
    <lineage>
        <taxon>Eukaryota</taxon>
        <taxon>Metazoa</taxon>
        <taxon>Spiralia</taxon>
        <taxon>Lophotrochozoa</taxon>
        <taxon>Mollusca</taxon>
        <taxon>Bivalvia</taxon>
        <taxon>Autobranchia</taxon>
        <taxon>Heteroconchia</taxon>
        <taxon>Euheterodonta</taxon>
        <taxon>Imparidentia</taxon>
        <taxon>Neoheterodontei</taxon>
        <taxon>Myida</taxon>
        <taxon>Dreissenoidea</taxon>
        <taxon>Dreissenidae</taxon>
        <taxon>Dreissena</taxon>
    </lineage>
</organism>
<reference evidence="1" key="2">
    <citation type="submission" date="2020-11" db="EMBL/GenBank/DDBJ databases">
        <authorList>
            <person name="McCartney M.A."/>
            <person name="Auch B."/>
            <person name="Kono T."/>
            <person name="Mallez S."/>
            <person name="Becker A."/>
            <person name="Gohl D.M."/>
            <person name="Silverstein K.A.T."/>
            <person name="Koren S."/>
            <person name="Bechman K.B."/>
            <person name="Herman A."/>
            <person name="Abrahante J.E."/>
            <person name="Garbe J."/>
        </authorList>
    </citation>
    <scope>NUCLEOTIDE SEQUENCE</scope>
    <source>
        <strain evidence="1">Duluth1</strain>
        <tissue evidence="1">Whole animal</tissue>
    </source>
</reference>
<comment type="caution">
    <text evidence="1">The sequence shown here is derived from an EMBL/GenBank/DDBJ whole genome shotgun (WGS) entry which is preliminary data.</text>
</comment>
<reference evidence="1" key="1">
    <citation type="journal article" date="2019" name="bioRxiv">
        <title>The Genome of the Zebra Mussel, Dreissena polymorpha: A Resource for Invasive Species Research.</title>
        <authorList>
            <person name="McCartney M.A."/>
            <person name="Auch B."/>
            <person name="Kono T."/>
            <person name="Mallez S."/>
            <person name="Zhang Y."/>
            <person name="Obille A."/>
            <person name="Becker A."/>
            <person name="Abrahante J.E."/>
            <person name="Garbe J."/>
            <person name="Badalamenti J.P."/>
            <person name="Herman A."/>
            <person name="Mangelson H."/>
            <person name="Liachko I."/>
            <person name="Sullivan S."/>
            <person name="Sone E.D."/>
            <person name="Koren S."/>
            <person name="Silverstein K.A.T."/>
            <person name="Beckman K.B."/>
            <person name="Gohl D.M."/>
        </authorList>
    </citation>
    <scope>NUCLEOTIDE SEQUENCE</scope>
    <source>
        <strain evidence="1">Duluth1</strain>
        <tissue evidence="1">Whole animal</tissue>
    </source>
</reference>
<dbReference type="EMBL" id="JAIWYP010000003">
    <property type="protein sequence ID" value="KAH3853905.1"/>
    <property type="molecule type" value="Genomic_DNA"/>
</dbReference>
<proteinExistence type="predicted"/>
<evidence type="ECO:0000313" key="1">
    <source>
        <dbReference type="EMBL" id="KAH3853905.1"/>
    </source>
</evidence>
<gene>
    <name evidence="1" type="ORF">DPMN_096443</name>
</gene>
<keyword evidence="2" id="KW-1185">Reference proteome</keyword>
<accession>A0A9D4R5F7</accession>